<keyword evidence="2" id="KW-0175">Coiled coil</keyword>
<proteinExistence type="predicted"/>
<gene>
    <name evidence="5" type="primary">CARNS1</name>
    <name evidence="5" type="ORF">AK812_SmicGene41502</name>
</gene>
<evidence type="ECO:0000313" key="6">
    <source>
        <dbReference type="Proteomes" id="UP000186817"/>
    </source>
</evidence>
<keyword evidence="1" id="KW-0067">ATP-binding</keyword>
<dbReference type="Gene3D" id="3.40.10.10">
    <property type="entry name" value="DNA Methylphosphotriester Repair Domain"/>
    <property type="match status" value="1"/>
</dbReference>
<reference evidence="5 6" key="1">
    <citation type="submission" date="2016-02" db="EMBL/GenBank/DDBJ databases">
        <title>Genome analysis of coral dinoflagellate symbionts highlights evolutionary adaptations to a symbiotic lifestyle.</title>
        <authorList>
            <person name="Aranda M."/>
            <person name="Li Y."/>
            <person name="Liew Y.J."/>
            <person name="Baumgarten S."/>
            <person name="Simakov O."/>
            <person name="Wilson M."/>
            <person name="Piel J."/>
            <person name="Ashoor H."/>
            <person name="Bougouffa S."/>
            <person name="Bajic V.B."/>
            <person name="Ryu T."/>
            <person name="Ravasi T."/>
            <person name="Bayer T."/>
            <person name="Micklem G."/>
            <person name="Kim H."/>
            <person name="Bhak J."/>
            <person name="Lajeunesse T.C."/>
            <person name="Voolstra C.R."/>
        </authorList>
    </citation>
    <scope>NUCLEOTIDE SEQUENCE [LARGE SCALE GENOMIC DNA]</scope>
    <source>
        <strain evidence="5 6">CCMP2467</strain>
    </source>
</reference>
<feature type="coiled-coil region" evidence="2">
    <location>
        <begin position="2409"/>
        <end position="2485"/>
    </location>
</feature>
<dbReference type="GO" id="GO:0035499">
    <property type="term" value="P:carnosine biosynthetic process"/>
    <property type="evidence" value="ECO:0007669"/>
    <property type="project" value="InterPro"/>
</dbReference>
<dbReference type="PANTHER" id="PTHR48066:SF1">
    <property type="entry name" value="CARNOSINE SYNTHASE 1"/>
    <property type="match status" value="1"/>
</dbReference>
<dbReference type="PROSITE" id="PS50975">
    <property type="entry name" value="ATP_GRASP"/>
    <property type="match status" value="1"/>
</dbReference>
<feature type="region of interest" description="Disordered" evidence="3">
    <location>
        <begin position="2024"/>
        <end position="2122"/>
    </location>
</feature>
<feature type="compositionally biased region" description="Basic and acidic residues" evidence="3">
    <location>
        <begin position="1"/>
        <end position="24"/>
    </location>
</feature>
<dbReference type="GO" id="GO:0005524">
    <property type="term" value="F:ATP binding"/>
    <property type="evidence" value="ECO:0007669"/>
    <property type="project" value="UniProtKB-UniRule"/>
</dbReference>
<feature type="compositionally biased region" description="Basic and acidic residues" evidence="3">
    <location>
        <begin position="405"/>
        <end position="426"/>
    </location>
</feature>
<feature type="region of interest" description="Disordered" evidence="3">
    <location>
        <begin position="1319"/>
        <end position="1349"/>
    </location>
</feature>
<protein>
    <submittedName>
        <fullName evidence="5">Carnosine synthase 1</fullName>
    </submittedName>
</protein>
<evidence type="ECO:0000313" key="5">
    <source>
        <dbReference type="EMBL" id="OLP78335.1"/>
    </source>
</evidence>
<dbReference type="GO" id="GO:0047730">
    <property type="term" value="F:carnosine synthase activity"/>
    <property type="evidence" value="ECO:0007669"/>
    <property type="project" value="InterPro"/>
</dbReference>
<feature type="compositionally biased region" description="Acidic residues" evidence="3">
    <location>
        <begin position="1122"/>
        <end position="1131"/>
    </location>
</feature>
<feature type="domain" description="ATP-grasp" evidence="4">
    <location>
        <begin position="2691"/>
        <end position="2895"/>
    </location>
</feature>
<dbReference type="InterPro" id="IPR035451">
    <property type="entry name" value="Ada-like_dom_sf"/>
</dbReference>
<comment type="caution">
    <text evidence="5">The sequence shown here is derived from an EMBL/GenBank/DDBJ whole genome shotgun (WGS) entry which is preliminary data.</text>
</comment>
<evidence type="ECO:0000256" key="2">
    <source>
        <dbReference type="SAM" id="Coils"/>
    </source>
</evidence>
<feature type="compositionally biased region" description="Acidic residues" evidence="3">
    <location>
        <begin position="687"/>
        <end position="699"/>
    </location>
</feature>
<feature type="compositionally biased region" description="Basic and acidic residues" evidence="3">
    <location>
        <begin position="799"/>
        <end position="865"/>
    </location>
</feature>
<feature type="region of interest" description="Disordered" evidence="3">
    <location>
        <begin position="678"/>
        <end position="999"/>
    </location>
</feature>
<accession>A0A1Q9C612</accession>
<feature type="compositionally biased region" description="Basic and acidic residues" evidence="3">
    <location>
        <begin position="720"/>
        <end position="730"/>
    </location>
</feature>
<dbReference type="InterPro" id="IPR031046">
    <property type="entry name" value="CARNS1"/>
</dbReference>
<keyword evidence="1" id="KW-0547">Nucleotide-binding</keyword>
<dbReference type="Proteomes" id="UP000186817">
    <property type="component" value="Unassembled WGS sequence"/>
</dbReference>
<dbReference type="GO" id="GO:0046872">
    <property type="term" value="F:metal ion binding"/>
    <property type="evidence" value="ECO:0007669"/>
    <property type="project" value="InterPro"/>
</dbReference>
<feature type="compositionally biased region" description="Low complexity" evidence="3">
    <location>
        <begin position="2050"/>
        <end position="2061"/>
    </location>
</feature>
<feature type="region of interest" description="Disordered" evidence="3">
    <location>
        <begin position="1897"/>
        <end position="1982"/>
    </location>
</feature>
<dbReference type="EMBL" id="LSRX01001625">
    <property type="protein sequence ID" value="OLP78335.1"/>
    <property type="molecule type" value="Genomic_DNA"/>
</dbReference>
<feature type="region of interest" description="Disordered" evidence="3">
    <location>
        <begin position="1"/>
        <end position="141"/>
    </location>
</feature>
<feature type="compositionally biased region" description="Basic and acidic residues" evidence="3">
    <location>
        <begin position="87"/>
        <end position="124"/>
    </location>
</feature>
<feature type="compositionally biased region" description="Basic and acidic residues" evidence="3">
    <location>
        <begin position="1333"/>
        <end position="1345"/>
    </location>
</feature>
<feature type="compositionally biased region" description="Polar residues" evidence="3">
    <location>
        <begin position="2072"/>
        <end position="2088"/>
    </location>
</feature>
<keyword evidence="6" id="KW-1185">Reference proteome</keyword>
<feature type="compositionally biased region" description="Basic and acidic residues" evidence="3">
    <location>
        <begin position="52"/>
        <end position="64"/>
    </location>
</feature>
<feature type="region of interest" description="Disordered" evidence="3">
    <location>
        <begin position="379"/>
        <end position="454"/>
    </location>
</feature>
<name>A0A1Q9C612_SYMMI</name>
<dbReference type="PANTHER" id="PTHR48066">
    <property type="entry name" value="CARNOSINE SYNTHASE 1"/>
    <property type="match status" value="1"/>
</dbReference>
<feature type="compositionally biased region" description="Basic and acidic residues" evidence="3">
    <location>
        <begin position="940"/>
        <end position="963"/>
    </location>
</feature>
<feature type="compositionally biased region" description="Basic and acidic residues" evidence="3">
    <location>
        <begin position="748"/>
        <end position="774"/>
    </location>
</feature>
<feature type="compositionally biased region" description="Basic and acidic residues" evidence="3">
    <location>
        <begin position="211"/>
        <end position="221"/>
    </location>
</feature>
<evidence type="ECO:0000256" key="3">
    <source>
        <dbReference type="SAM" id="MobiDB-lite"/>
    </source>
</evidence>
<dbReference type="Pfam" id="PF13535">
    <property type="entry name" value="ATP-grasp_4"/>
    <property type="match status" value="1"/>
</dbReference>
<evidence type="ECO:0000256" key="1">
    <source>
        <dbReference type="PROSITE-ProRule" id="PRU00409"/>
    </source>
</evidence>
<feature type="compositionally biased region" description="Basic and acidic residues" evidence="3">
    <location>
        <begin position="379"/>
        <end position="392"/>
    </location>
</feature>
<feature type="compositionally biased region" description="Basic and acidic residues" evidence="3">
    <location>
        <begin position="979"/>
        <end position="998"/>
    </location>
</feature>
<feature type="compositionally biased region" description="Basic and acidic residues" evidence="3">
    <location>
        <begin position="2112"/>
        <end position="2122"/>
    </location>
</feature>
<evidence type="ECO:0000259" key="4">
    <source>
        <dbReference type="PROSITE" id="PS50975"/>
    </source>
</evidence>
<feature type="compositionally biased region" description="Basic and acidic residues" evidence="3">
    <location>
        <begin position="233"/>
        <end position="277"/>
    </location>
</feature>
<organism evidence="5 6">
    <name type="scientific">Symbiodinium microadriaticum</name>
    <name type="common">Dinoflagellate</name>
    <name type="synonym">Zooxanthella microadriatica</name>
    <dbReference type="NCBI Taxonomy" id="2951"/>
    <lineage>
        <taxon>Eukaryota</taxon>
        <taxon>Sar</taxon>
        <taxon>Alveolata</taxon>
        <taxon>Dinophyceae</taxon>
        <taxon>Suessiales</taxon>
        <taxon>Symbiodiniaceae</taxon>
        <taxon>Symbiodinium</taxon>
    </lineage>
</organism>
<feature type="region of interest" description="Disordered" evidence="3">
    <location>
        <begin position="199"/>
        <end position="293"/>
    </location>
</feature>
<feature type="region of interest" description="Disordered" evidence="3">
    <location>
        <begin position="1438"/>
        <end position="1464"/>
    </location>
</feature>
<dbReference type="Gene3D" id="3.30.470.20">
    <property type="entry name" value="ATP-grasp fold, B domain"/>
    <property type="match status" value="1"/>
</dbReference>
<dbReference type="OrthoDB" id="425521at2759"/>
<dbReference type="SUPFAM" id="SSF56059">
    <property type="entry name" value="Glutathione synthetase ATP-binding domain-like"/>
    <property type="match status" value="1"/>
</dbReference>
<dbReference type="SUPFAM" id="SSF57884">
    <property type="entry name" value="Ada DNA repair protein, N-terminal domain (N-Ada 10)"/>
    <property type="match status" value="1"/>
</dbReference>
<dbReference type="GO" id="GO:0016887">
    <property type="term" value="F:ATP hydrolysis activity"/>
    <property type="evidence" value="ECO:0007669"/>
    <property type="project" value="InterPro"/>
</dbReference>
<feature type="compositionally biased region" description="Basic and acidic residues" evidence="3">
    <location>
        <begin position="445"/>
        <end position="454"/>
    </location>
</feature>
<feature type="compositionally biased region" description="Polar residues" evidence="3">
    <location>
        <begin position="77"/>
        <end position="86"/>
    </location>
</feature>
<sequence>MENGPERDERMEEVPAPEAERNSEEPTTGLVPSAGTLELQQGGEAEAPTGRRHTEVLELPKVDRGSAPATPAIRPGESSTPATGTKSRAERKQEKKTARKEEKRNKRAEKSARKAEKAEEEKPEGTSPKTPVRRKLDAAMESAGSIESVLLLEREYKALQRDPSHRPNFYFLIDRLISNLRHIPRTVSAGEEERIKLTKLREEEEEAEDAEAAKRAAARVEEADEGSASRKRKLEELEEKKRALEEENDRKRKELEEESRRLRAVEEAERRAREQRSRNPKVQVPVASEKEKGETWFERKATELVENYIQSYGPQQKKSKEAAAEYTTACKNSEQAQEDFISALRKTQEKAEVLQKCLGRALEAAMAFGREEERAQQYAQAKDKCSRPEVPRVKARPQIPAGLQERIRKERAQKEESSKPGKKEGSEVPTTTKPGPFWGVRARKQPAEEEPGKEWREKISEDVWKVGRLLKEDEKYLECTYYPFSPEWQEKLREELLNLAHRGFAKKEDGELYPTRRFGWQLQSTREFESINQSLERDYGVRLVWKSQEVKGKSKSVDDFHCYPIGRGKMEKVTKFGVQYTVLGTLPPNKSMCSICWSEGHWKSGCQLKDMVFELWEPALAVLVPAERLRKYPCRNIVCERYQHDKDNDFQYFYPAIAFADYGAVSSQISEINSKRYKDAKLRSPEEYPEIEPPEDEREECPALSTEQAMEYAASKKAAKPSDPEQRMASHSETLLDMQDQAKKRRAKLLEKESKQKAIDVDDESTSKKEESASKKARGKGQGSESGIWTKEPLPAGHWQDRPRRESLPSESQEAKDALRQKLEAHKKEQLEKEQLEEQQKKKLRETFETHFKKETSSKEEEPAARKGPGPDEAGSDPSSEESSESSNSTDDPEGATCSELYLYAKESESYAQYPMETKSETEAMEAAGSPGSIGADMPPAKDGKESTKAKEKERKDLAKRLEPLVLCKQAKDSGLAEVEEKAKEEEKDEEKEKERKVAKVRKVKVKAKAKAAKERKEKESVWEEQHAVSAIKKDIGEMSAPTDIQYETLKQKNMYQEFPEVFPLASEEEGEEGDDIPILYTRMVRETEHKEEKKVEESLEDLEPITNPFYGKLPSPGFTDSEGEGEEVEDSGLCKGCGTRLELTCTRPPRSVSSQYPSMPELYPGEDRYLRLQRKLRSEGKPYDKQALEDSARREHEWIEFHLDLEREKKKESEADQVRMVRTDEFYDVAEWFVMDDTDGDDDWYVIGETNTPDVVRAVQTEEAPVGRAAHLDKVPDEFTELLDSTPNGKWTIMDEPERGVPEELRTPVVPVKVAPGKEKVRVEAQPGEPTEQDHEKKNPEAGKDSVGVPYPIVQLDFMFLQGKQTERKTVEKVLKWVHSIGHLDEVGFVGDSEEAMDQYEGLVPDGERQGKFKNLKQIRWNERTGEDIEYEDLVEEEMEDAPKNDQGESPPEVSPEELDSMDQEAAVEELNRLSKIGVIEEFAESGASGSEKRMDLREVYDWRYRDGKWRRRCRIVAREYRAGATSTAETFSPTASNAAARLVLILHLLNPTWVILVLDIKDAYLQVPQQEEVLVTISDWMKKACNIGEGIVWRLKRCLPGENVRLKHVDVRLCQLQDWVRENTISIGTVKTVLNVADLNTKKLTYARRAFLMYFLSQVEYSEGEEIIHTGVDEYERYEQEKKLKEYVSSGQVKDLIRLIQVFSVIKPVTAAVWTNDEDLDSQYSGSTDAMEEVKYSRSEVMMLMTLLVLVIPYIWMAVRKVYSEWTRISMIGMVRINSSSKNYIFHRTTCRYVQGKARNGYFIHLEYDTTVAQGYRPCYVCFPEAKKAQKHDEDDEWELTSESTDTTENEGCGKKCTWCKVRKCTRKKPAHVYCSCTECIQKYTEDLWRGQYDQVPEASSSTQGPIGKKGSGTLEYMPPHVNKKGNRPAGQGSKGGRRGRAAMEPVAEEQNGPMLPEGFTQETPEVEEQPPTYEDSYDMIVDPGTPDSTEERTMGPPDLCPQRPIYFAVQHKYLEVASNRNKAATSKKRKGHEVIPDPPSFRNPKQAACARTAKAAKTSHPEVEKTHFQRSGTHATRPWANSQQARHQRQGVQVAHQEASQAKKGKNGTRHDWGPESKHAGSEQLLDCFGRAWNMNKVVVNFLNIGHYYGSKVMKLEQQMFQWEGVRRCVRYLKTEMNLQVTGVIPENYRGMDNGRKQLPLPADIKNMCETVEETPRFGDQRNHRSADDEMTIKCAYRRACRFLDNDNYKEWVVQLQDAKARTWLQKHKDMAHMRFYFDIGTGTFDILGGNYPTTSLAQNDVVDKHDLCNMGRFMSCISWQPQHFLNPPQGEIEDICVRSKDPVAGWQLDAGALDFIESEGGAFDGRSGIGFGEADFPLERGAAQAPPDRPDRSDRDLSRRFEKVLSADREICQQIDEEMAGLEQELARIEDATLKVEQQCMQDSKAKDYMVEEAQQLEHKVAEAQRRLVELRDDGRALNLESLSLRKDRNHLVEELGFLQRSLDDEMHTLQSLQQMNASFQAFHADMEANTELLLHQRKELIGQVSKERELSRHDARQNNELRNLLERRRHAERCLNGHIEDDEMQCGGSGSLTGTRANEDAQLVLVKRGGSGSLTGTRANEDAQLVLVKRGCGQFLRISSPSFAEISAREEQQAHSLLLQLPDAVVLASEIIHELWMGQAVLDVLSQFLEPGGFAIILNAASYHRFGAEEFQLLAKEQNVPDKTSTLRGGFSSKRFQVSSEAVGDVDTEDDGQQGAAVGASAVIGARFVLESYLDGEEVDVDVVMSDGEWQYAAVSDNGPTLEPYFNETWAVSPSLLPREKQLALRELAVSSVKALGFQDGIFHVELKYTSQHGAQLIEVNARMGGGPVYSTNLKTWGVDLVEETLFCAAGIPSRPVATRKPVECIANADVNALRSGRLVDLSFMKPLLQREGVVSHNCHVREGEEVVGPQDGLPTWLVEVVVSRPTPREALDFLMKLEAEIQALVKLA</sequence>
<dbReference type="Gene3D" id="3.40.50.11980">
    <property type="match status" value="1"/>
</dbReference>
<dbReference type="InterPro" id="IPR011761">
    <property type="entry name" value="ATP-grasp"/>
</dbReference>
<feature type="region of interest" description="Disordered" evidence="3">
    <location>
        <begin position="1092"/>
        <end position="1134"/>
    </location>
</feature>